<name>A0A6J7KK80_9ZZZZ</name>
<keyword evidence="3" id="KW-0328">Glycosyltransferase</keyword>
<proteinExistence type="predicted"/>
<sequence>MRTPSAVAVVIPARDEEALLPACLESVRVAREVLRAQHPTVRTEVFVVLDVCHDDTAGVVSRHGVRAVTSRAGNVGAARALGVETAAEWAGDRGDLWIASTDADSVVPPHWLLTQVRLAAEGHDLVVGTVSPRPVDLSPDVLAAWHARHTLSDGHEHVHGANLGFSLEAYHHVGGFAPLPVHEDVELVEAMRRASLDWVATGAIDVSTSGRRTARAPLGFASYLEGLGA</sequence>
<keyword evidence="5" id="KW-0472">Membrane</keyword>
<reference evidence="7" key="1">
    <citation type="submission" date="2020-05" db="EMBL/GenBank/DDBJ databases">
        <authorList>
            <person name="Chiriac C."/>
            <person name="Salcher M."/>
            <person name="Ghai R."/>
            <person name="Kavagutti S V."/>
        </authorList>
    </citation>
    <scope>NUCLEOTIDE SEQUENCE</scope>
</reference>
<dbReference type="Gene3D" id="3.90.550.10">
    <property type="entry name" value="Spore Coat Polysaccharide Biosynthesis Protein SpsA, Chain A"/>
    <property type="match status" value="1"/>
</dbReference>
<dbReference type="PANTHER" id="PTHR43646:SF2">
    <property type="entry name" value="GLYCOSYLTRANSFERASE 2-LIKE DOMAIN-CONTAINING PROTEIN"/>
    <property type="match status" value="1"/>
</dbReference>
<accession>A0A6J7KK80</accession>
<dbReference type="SUPFAM" id="SSF53448">
    <property type="entry name" value="Nucleotide-diphospho-sugar transferases"/>
    <property type="match status" value="1"/>
</dbReference>
<organism evidence="7">
    <name type="scientific">freshwater metagenome</name>
    <dbReference type="NCBI Taxonomy" id="449393"/>
    <lineage>
        <taxon>unclassified sequences</taxon>
        <taxon>metagenomes</taxon>
        <taxon>ecological metagenomes</taxon>
    </lineage>
</organism>
<keyword evidence="4" id="KW-0808">Transferase</keyword>
<dbReference type="InterPro" id="IPR001173">
    <property type="entry name" value="Glyco_trans_2-like"/>
</dbReference>
<dbReference type="InterPro" id="IPR029044">
    <property type="entry name" value="Nucleotide-diphossugar_trans"/>
</dbReference>
<evidence type="ECO:0000256" key="4">
    <source>
        <dbReference type="ARBA" id="ARBA00022679"/>
    </source>
</evidence>
<evidence type="ECO:0000256" key="3">
    <source>
        <dbReference type="ARBA" id="ARBA00022676"/>
    </source>
</evidence>
<dbReference type="PANTHER" id="PTHR43646">
    <property type="entry name" value="GLYCOSYLTRANSFERASE"/>
    <property type="match status" value="1"/>
</dbReference>
<evidence type="ECO:0000256" key="1">
    <source>
        <dbReference type="ARBA" id="ARBA00004236"/>
    </source>
</evidence>
<dbReference type="AlphaFoldDB" id="A0A6J7KK80"/>
<evidence type="ECO:0000256" key="2">
    <source>
        <dbReference type="ARBA" id="ARBA00022475"/>
    </source>
</evidence>
<evidence type="ECO:0000259" key="6">
    <source>
        <dbReference type="Pfam" id="PF00535"/>
    </source>
</evidence>
<dbReference type="GO" id="GO:0005886">
    <property type="term" value="C:plasma membrane"/>
    <property type="evidence" value="ECO:0007669"/>
    <property type="project" value="UniProtKB-SubCell"/>
</dbReference>
<comment type="subcellular location">
    <subcellularLocation>
        <location evidence="1">Cell membrane</location>
    </subcellularLocation>
</comment>
<dbReference type="GO" id="GO:0016757">
    <property type="term" value="F:glycosyltransferase activity"/>
    <property type="evidence" value="ECO:0007669"/>
    <property type="project" value="UniProtKB-KW"/>
</dbReference>
<dbReference type="Pfam" id="PF00535">
    <property type="entry name" value="Glycos_transf_2"/>
    <property type="match status" value="1"/>
</dbReference>
<dbReference type="EMBL" id="CAFBMW010000026">
    <property type="protein sequence ID" value="CAB4954294.1"/>
    <property type="molecule type" value="Genomic_DNA"/>
</dbReference>
<evidence type="ECO:0000256" key="5">
    <source>
        <dbReference type="ARBA" id="ARBA00023136"/>
    </source>
</evidence>
<keyword evidence="2" id="KW-1003">Cell membrane</keyword>
<gene>
    <name evidence="7" type="ORF">UFOPK3662_02758</name>
</gene>
<protein>
    <submittedName>
        <fullName evidence="7">Unannotated protein</fullName>
    </submittedName>
</protein>
<evidence type="ECO:0000313" key="7">
    <source>
        <dbReference type="EMBL" id="CAB4954294.1"/>
    </source>
</evidence>
<feature type="domain" description="Glycosyltransferase 2-like" evidence="6">
    <location>
        <begin position="9"/>
        <end position="141"/>
    </location>
</feature>